<dbReference type="PANTHER" id="PTHR12320:SF84">
    <property type="entry name" value="PROTEIN PHOSPHATASE"/>
    <property type="match status" value="1"/>
</dbReference>
<dbReference type="FunFam" id="3.60.40.10:FF:000130">
    <property type="entry name" value="Related to PTC7-type 2C protein phosphatase"/>
    <property type="match status" value="1"/>
</dbReference>
<comment type="cofactor">
    <cofactor evidence="1">
        <name>Mg(2+)</name>
        <dbReference type="ChEBI" id="CHEBI:18420"/>
    </cofactor>
</comment>
<dbReference type="Proteomes" id="UP001153365">
    <property type="component" value="Unassembled WGS sequence"/>
</dbReference>
<comment type="caution">
    <text evidence="4">The sequence shown here is derived from an EMBL/GenBank/DDBJ whole genome shotgun (WGS) entry which is preliminary data.</text>
</comment>
<dbReference type="EC" id="3.1.3.16" evidence="1"/>
<dbReference type="InterPro" id="IPR001932">
    <property type="entry name" value="PPM-type_phosphatase-like_dom"/>
</dbReference>
<reference evidence="4" key="1">
    <citation type="submission" date="2022-06" db="EMBL/GenBank/DDBJ databases">
        <authorList>
            <consortium name="SYNGENTA / RWTH Aachen University"/>
        </authorList>
    </citation>
    <scope>NUCLEOTIDE SEQUENCE</scope>
</reference>
<accession>A0AAV0BK63</accession>
<keyword evidence="1" id="KW-0904">Protein phosphatase</keyword>
<evidence type="ECO:0000259" key="3">
    <source>
        <dbReference type="PROSITE" id="PS51746"/>
    </source>
</evidence>
<comment type="cofactor">
    <cofactor evidence="1">
        <name>Mn(2+)</name>
        <dbReference type="ChEBI" id="CHEBI:29035"/>
    </cofactor>
</comment>
<dbReference type="SMART" id="SM00332">
    <property type="entry name" value="PP2Cc"/>
    <property type="match status" value="1"/>
</dbReference>
<proteinExistence type="inferred from homology"/>
<keyword evidence="1" id="KW-0479">Metal-binding</keyword>
<feature type="compositionally biased region" description="Low complexity" evidence="2">
    <location>
        <begin position="211"/>
        <end position="277"/>
    </location>
</feature>
<feature type="compositionally biased region" description="Low complexity" evidence="2">
    <location>
        <begin position="336"/>
        <end position="363"/>
    </location>
</feature>
<feature type="compositionally biased region" description="Basic and acidic residues" evidence="2">
    <location>
        <begin position="369"/>
        <end position="384"/>
    </location>
</feature>
<organism evidence="4 5">
    <name type="scientific">Phakopsora pachyrhizi</name>
    <name type="common">Asian soybean rust disease fungus</name>
    <dbReference type="NCBI Taxonomy" id="170000"/>
    <lineage>
        <taxon>Eukaryota</taxon>
        <taxon>Fungi</taxon>
        <taxon>Dikarya</taxon>
        <taxon>Basidiomycota</taxon>
        <taxon>Pucciniomycotina</taxon>
        <taxon>Pucciniomycetes</taxon>
        <taxon>Pucciniales</taxon>
        <taxon>Phakopsoraceae</taxon>
        <taxon>Phakopsora</taxon>
    </lineage>
</organism>
<evidence type="ECO:0000256" key="2">
    <source>
        <dbReference type="SAM" id="MobiDB-lite"/>
    </source>
</evidence>
<comment type="catalytic activity">
    <reaction evidence="1">
        <text>O-phospho-L-seryl-[protein] + H2O = L-seryl-[protein] + phosphate</text>
        <dbReference type="Rhea" id="RHEA:20629"/>
        <dbReference type="Rhea" id="RHEA-COMP:9863"/>
        <dbReference type="Rhea" id="RHEA-COMP:11604"/>
        <dbReference type="ChEBI" id="CHEBI:15377"/>
        <dbReference type="ChEBI" id="CHEBI:29999"/>
        <dbReference type="ChEBI" id="CHEBI:43474"/>
        <dbReference type="ChEBI" id="CHEBI:83421"/>
        <dbReference type="EC" id="3.1.3.16"/>
    </reaction>
</comment>
<dbReference type="SUPFAM" id="SSF81606">
    <property type="entry name" value="PP2C-like"/>
    <property type="match status" value="1"/>
</dbReference>
<comment type="similarity">
    <text evidence="1">Belongs to the PP2C family.</text>
</comment>
<keyword evidence="1" id="KW-0378">Hydrolase</keyword>
<evidence type="ECO:0000313" key="5">
    <source>
        <dbReference type="Proteomes" id="UP001153365"/>
    </source>
</evidence>
<feature type="region of interest" description="Disordered" evidence="2">
    <location>
        <begin position="211"/>
        <end position="279"/>
    </location>
</feature>
<dbReference type="EMBL" id="CALTRL010005903">
    <property type="protein sequence ID" value="CAH7687702.1"/>
    <property type="molecule type" value="Genomic_DNA"/>
</dbReference>
<comment type="catalytic activity">
    <reaction evidence="1">
        <text>O-phospho-L-threonyl-[protein] + H2O = L-threonyl-[protein] + phosphate</text>
        <dbReference type="Rhea" id="RHEA:47004"/>
        <dbReference type="Rhea" id="RHEA-COMP:11060"/>
        <dbReference type="Rhea" id="RHEA-COMP:11605"/>
        <dbReference type="ChEBI" id="CHEBI:15377"/>
        <dbReference type="ChEBI" id="CHEBI:30013"/>
        <dbReference type="ChEBI" id="CHEBI:43474"/>
        <dbReference type="ChEBI" id="CHEBI:61977"/>
        <dbReference type="EC" id="3.1.3.16"/>
    </reaction>
</comment>
<dbReference type="InterPro" id="IPR039123">
    <property type="entry name" value="PPTC7"/>
</dbReference>
<keyword evidence="1" id="KW-0460">Magnesium</keyword>
<keyword evidence="5" id="KW-1185">Reference proteome</keyword>
<dbReference type="AlphaFoldDB" id="A0AAV0BK63"/>
<dbReference type="PANTHER" id="PTHR12320">
    <property type="entry name" value="PROTEIN PHOSPHATASE 2C"/>
    <property type="match status" value="1"/>
</dbReference>
<gene>
    <name evidence="4" type="ORF">PPACK8108_LOCUS22529</name>
</gene>
<evidence type="ECO:0000313" key="4">
    <source>
        <dbReference type="EMBL" id="CAH7687702.1"/>
    </source>
</evidence>
<dbReference type="SMART" id="SM00331">
    <property type="entry name" value="PP2C_SIG"/>
    <property type="match status" value="1"/>
</dbReference>
<name>A0AAV0BK63_PHAPC</name>
<dbReference type="InterPro" id="IPR036457">
    <property type="entry name" value="PPM-type-like_dom_sf"/>
</dbReference>
<feature type="region of interest" description="Disordered" evidence="2">
    <location>
        <begin position="331"/>
        <end position="392"/>
    </location>
</feature>
<dbReference type="PROSITE" id="PS51746">
    <property type="entry name" value="PPM_2"/>
    <property type="match status" value="1"/>
</dbReference>
<sequence length="697" mass="76457">MKTSVSKPRVKLISLVNLRRPTTTTTTTTTTTSKIQLKQLQHSTPTILSSTQSIPTTTTADNTKTCCYSYPSTSTSLITNHQLPSLIINSCNRIQRSSSSIRSTTTIILPNLINTNNQLRLYYNSNNSNSNSNSNNIQSINQLNRLNQYQNHHLLHHHPILRNIFTQPNFNHSILTFFEPSIHPNLQQHPSSSHHQNFINNSSIDCVCYNQPQPKPNSSPSNCHQNHSNNSSSPRKSSNTSNSSPSSTLLPQSSQSKSQNPNHQSSSSSSSSSSSNNKFTGSINSNLVSLTQFNHLNIYPTSADEPNDSVGPSIRSVLPRKTFYLFRNGASGIPKSSPTSSPSLFLMSSSSSTTTPTTSTQSTHGTDGYGDRVTRSSSSRKDQSINRSSPSCSTYRAVNSVQIGEDSYFLRNDSLGVADGVGGWSGKPGANAGLFSSKLMNHCYNEISRYENTEDDRFQSYNDIDPVEILQRAFEMSIYESKDEGILGSSTALVAILRNDELRIANIGDCCCSIIRGNDYIFRTEEQQHSFNYPVQIGTNSKSVPIRDAQRYKVKVQKDDVVILSSDGLVDNLFDEDILEEVLKFTKPRNRLSLRSASGTSEIKSLEEEGMRLKGDGVGSSSSSSNRGNENGRTKMIGSVPELISKSLCIRAKTVIDDQQAITSPFAQRASEEGIHYVGGKNDDISVLVAIVGALES</sequence>
<dbReference type="Pfam" id="PF13672">
    <property type="entry name" value="PP2C_2"/>
    <property type="match status" value="1"/>
</dbReference>
<dbReference type="GO" id="GO:0004722">
    <property type="term" value="F:protein serine/threonine phosphatase activity"/>
    <property type="evidence" value="ECO:0007669"/>
    <property type="project" value="UniProtKB-EC"/>
</dbReference>
<feature type="domain" description="PPM-type phosphatase" evidence="3">
    <location>
        <begin position="389"/>
        <end position="692"/>
    </location>
</feature>
<feature type="region of interest" description="Disordered" evidence="2">
    <location>
        <begin position="609"/>
        <end position="635"/>
    </location>
</feature>
<dbReference type="Gene3D" id="3.60.40.10">
    <property type="entry name" value="PPM-type phosphatase domain"/>
    <property type="match status" value="1"/>
</dbReference>
<keyword evidence="1" id="KW-0464">Manganese</keyword>
<protein>
    <recommendedName>
        <fullName evidence="1">Protein phosphatase</fullName>
        <ecNumber evidence="1">3.1.3.16</ecNumber>
    </recommendedName>
</protein>
<dbReference type="GO" id="GO:0046872">
    <property type="term" value="F:metal ion binding"/>
    <property type="evidence" value="ECO:0007669"/>
    <property type="project" value="UniProtKB-UniRule"/>
</dbReference>
<evidence type="ECO:0000256" key="1">
    <source>
        <dbReference type="RuleBase" id="RU366020"/>
    </source>
</evidence>